<keyword evidence="2" id="KW-0378">Hydrolase</keyword>
<evidence type="ECO:0000256" key="1">
    <source>
        <dbReference type="ARBA" id="ARBA00022723"/>
    </source>
</evidence>
<sequence>MKKHANKPNYLIYHYNILMNTYNEIYIKYEDDHELFNSLSKEEKIFVYLMMRASLPFNRIYRDQNHRHNNEIIELFEFMYQNKKIIEWFDYIYNKKNNGDSTLFKDIETYLVYLWTNHGIYFLKDQSKHKRTPEKLKLTKLTEEILDNLLRNLKYPKPYQHLFPTIFNTELEEEMVVSGNIEQSGNNYYEKGFTEDMYEKMPENIKNKINAYFTKTQPYHTQLSVNDKYGEELKVTVYWLQQALTHIKQYPIIFDEHMVNSMEHMIDFLTTGNEESFKKYSIEWLKTKSKLDYNMGFIEQYHDPKQIRGHASAEITIQTTNMEKLNNVLLEIESRIPIPNEYKRTVDNSTILNVSVNQQLFGAGDYGTMQNTAAYNLPNYSDLREKYGSKQILYKMMDPVILDQNIWNQLVKDEKLFSDLWDLQVLLHELSHGSGKLYLHTSDTGESYPVTDDNLTSLIGNDYSALEELRAEINALYISIAEMDILNQHNMYKDWYKQMGEEKLKKYCIIEMTRHFFRRLIPQGEYFTEIKGSHCRANTIITNYILDGGGIKITDEVKVVDREEFHILGIEVVDFNKAFNSTVKLLQLVQEIKSTANKKKCDELFDKYTTYPITIDQAIQYRKYVMDIQTKLNGSIKSTARIYSNFQPIILNNQLVDVIVGNEQDIFEQNLHYNKLMMSNELI</sequence>
<name>A0A1V0SKM1_9VIRU</name>
<dbReference type="EMBL" id="KY684111">
    <property type="protein sequence ID" value="ARF12256.1"/>
    <property type="molecule type" value="Genomic_DNA"/>
</dbReference>
<proteinExistence type="predicted"/>
<reference evidence="3" key="1">
    <citation type="journal article" date="2017" name="Science">
        <title>Giant viruses with an expanded complement of translation system components.</title>
        <authorList>
            <person name="Schulz F."/>
            <person name="Yutin N."/>
            <person name="Ivanova N.N."/>
            <person name="Ortega D.R."/>
            <person name="Lee T.K."/>
            <person name="Vierheilig J."/>
            <person name="Daims H."/>
            <person name="Horn M."/>
            <person name="Wagner M."/>
            <person name="Jensen G.J."/>
            <person name="Kyrpides N.C."/>
            <person name="Koonin E.V."/>
            <person name="Woyke T."/>
        </authorList>
    </citation>
    <scope>NUCLEOTIDE SEQUENCE</scope>
    <source>
        <strain evidence="3">KNV1</strain>
    </source>
</reference>
<evidence type="ECO:0000313" key="3">
    <source>
        <dbReference type="EMBL" id="ARF12256.1"/>
    </source>
</evidence>
<keyword evidence="1" id="KW-0479">Metal-binding</keyword>
<organism evidence="3">
    <name type="scientific">Klosneuvirus KNV1</name>
    <dbReference type="NCBI Taxonomy" id="1977640"/>
    <lineage>
        <taxon>Viruses</taxon>
        <taxon>Varidnaviria</taxon>
        <taxon>Bamfordvirae</taxon>
        <taxon>Nucleocytoviricota</taxon>
        <taxon>Megaviricetes</taxon>
        <taxon>Imitervirales</taxon>
        <taxon>Mimiviridae</taxon>
        <taxon>Klosneuvirinae</taxon>
        <taxon>Klosneuvirus</taxon>
    </lineage>
</organism>
<dbReference type="GO" id="GO:0008239">
    <property type="term" value="F:dipeptidyl-peptidase activity"/>
    <property type="evidence" value="ECO:0007669"/>
    <property type="project" value="TreeGrafter"/>
</dbReference>
<protein>
    <submittedName>
        <fullName evidence="3">Peptidase family M49</fullName>
    </submittedName>
</protein>
<dbReference type="Gene3D" id="3.30.540.30">
    <property type="match status" value="1"/>
</dbReference>
<dbReference type="GO" id="GO:0046872">
    <property type="term" value="F:metal ion binding"/>
    <property type="evidence" value="ECO:0007669"/>
    <property type="project" value="UniProtKB-KW"/>
</dbReference>
<gene>
    <name evidence="3" type="ORF">Klosneuvirus_4_71</name>
</gene>
<dbReference type="PANTHER" id="PTHR23422">
    <property type="entry name" value="DIPEPTIDYL PEPTIDASE III-RELATED"/>
    <property type="match status" value="1"/>
</dbReference>
<dbReference type="Pfam" id="PF03571">
    <property type="entry name" value="Peptidase_M49"/>
    <property type="match status" value="1"/>
</dbReference>
<evidence type="ECO:0000256" key="2">
    <source>
        <dbReference type="ARBA" id="ARBA00022801"/>
    </source>
</evidence>
<accession>A0A1V0SKM1</accession>
<dbReference type="InterPro" id="IPR039461">
    <property type="entry name" value="Peptidase_M49"/>
</dbReference>
<dbReference type="PANTHER" id="PTHR23422:SF9">
    <property type="entry name" value="ZN-DEPENDENT HYDROLASE"/>
    <property type="match status" value="1"/>
</dbReference>